<dbReference type="STRING" id="86630.A0A367KFR9"/>
<protein>
    <recommendedName>
        <fullName evidence="3">Aldoketomutase</fullName>
    </recommendedName>
    <alternativeName>
        <fullName evidence="2">Ketone-aldehyde mutase</fullName>
    </alternativeName>
    <alternativeName>
        <fullName evidence="4">Methylglyoxalase</fullName>
    </alternativeName>
    <alternativeName>
        <fullName evidence="5">S-D-lactoylglutathione methylglyoxal lyase</fullName>
    </alternativeName>
</protein>
<dbReference type="OrthoDB" id="16820at2759"/>
<dbReference type="AlphaFoldDB" id="A0A367KFR9"/>
<evidence type="ECO:0000256" key="2">
    <source>
        <dbReference type="ARBA" id="ARBA00030291"/>
    </source>
</evidence>
<keyword evidence="10" id="KW-1185">Reference proteome</keyword>
<evidence type="ECO:0000256" key="1">
    <source>
        <dbReference type="ARBA" id="ARBA00022833"/>
    </source>
</evidence>
<dbReference type="PANTHER" id="PTHR10374:SF30">
    <property type="entry name" value="LACTOYLGLUTATHIONE LYASE"/>
    <property type="match status" value="1"/>
</dbReference>
<dbReference type="CDD" id="cd07233">
    <property type="entry name" value="GlxI_Zn"/>
    <property type="match status" value="1"/>
</dbReference>
<evidence type="ECO:0000259" key="8">
    <source>
        <dbReference type="PROSITE" id="PS51819"/>
    </source>
</evidence>
<dbReference type="InterPro" id="IPR029068">
    <property type="entry name" value="Glyas_Bleomycin-R_OHBP_Dase"/>
</dbReference>
<dbReference type="NCBIfam" id="TIGR00068">
    <property type="entry name" value="glyox_I"/>
    <property type="match status" value="1"/>
</dbReference>
<sequence>MTDPSKYVFNHTMIRVKDPEASVKFYTEVVGMKLITKLDFEESKFSLYFLAYVDSVPESEEERKKLAFSIPGVLELTHNWGTENQTDFAYCNGNTDNGKGFGHIAIVVDDIQKACERFDSLGVKFVKKLTDGKMKNIAFIADPDNYWVEVIANPRNGAPSTLYLTLLFSVMAMMTSAAPSNKACHRLTEPHANAVCKFHCNNAGYLLGECGRDGICLCRTE</sequence>
<comment type="cofactor">
    <cofactor evidence="7">
        <name>Zn(2+)</name>
        <dbReference type="ChEBI" id="CHEBI:29105"/>
    </cofactor>
    <text evidence="7">Binds 1 zinc ion per subunit. In the homodimer, two zinc ions are bound between subunits.</text>
</comment>
<dbReference type="InterPro" id="IPR004361">
    <property type="entry name" value="Glyoxalase_1"/>
</dbReference>
<feature type="binding site" evidence="7">
    <location>
        <position position="149"/>
    </location>
    <ligand>
        <name>Zn(2+)</name>
        <dbReference type="ChEBI" id="CHEBI:29105"/>
        <note>ligand shared between dimeric partners</note>
    </ligand>
</feature>
<feature type="active site" description="Proton donor/acceptor" evidence="6">
    <location>
        <position position="149"/>
    </location>
</feature>
<evidence type="ECO:0000256" key="6">
    <source>
        <dbReference type="PIRSR" id="PIRSR604361-1"/>
    </source>
</evidence>
<gene>
    <name evidence="9" type="ORF">CU097_015740</name>
</gene>
<dbReference type="InterPro" id="IPR037523">
    <property type="entry name" value="VOC_core"/>
</dbReference>
<dbReference type="Proteomes" id="UP000252139">
    <property type="component" value="Unassembled WGS sequence"/>
</dbReference>
<feature type="binding site" evidence="7">
    <location>
        <position position="103"/>
    </location>
    <ligand>
        <name>Zn(2+)</name>
        <dbReference type="ChEBI" id="CHEBI:29105"/>
        <note>ligand shared between dimeric partners</note>
    </ligand>
</feature>
<name>A0A367KFR9_RHIAZ</name>
<dbReference type="PANTHER" id="PTHR10374">
    <property type="entry name" value="LACTOYLGLUTATHIONE LYASE GLYOXALASE I"/>
    <property type="match status" value="1"/>
</dbReference>
<dbReference type="SUPFAM" id="SSF54593">
    <property type="entry name" value="Glyoxalase/Bleomycin resistance protein/Dihydroxybiphenyl dioxygenase"/>
    <property type="match status" value="1"/>
</dbReference>
<accession>A0A367KFR9</accession>
<dbReference type="InterPro" id="IPR004360">
    <property type="entry name" value="Glyas_Fos-R_dOase_dom"/>
</dbReference>
<evidence type="ECO:0000256" key="4">
    <source>
        <dbReference type="ARBA" id="ARBA00032460"/>
    </source>
</evidence>
<feature type="domain" description="VOC" evidence="8">
    <location>
        <begin position="8"/>
        <end position="153"/>
    </location>
</feature>
<dbReference type="Pfam" id="PF00903">
    <property type="entry name" value="Glyoxalase"/>
    <property type="match status" value="1"/>
</dbReference>
<evidence type="ECO:0000256" key="5">
    <source>
        <dbReference type="ARBA" id="ARBA00033298"/>
    </source>
</evidence>
<feature type="binding site" evidence="7">
    <location>
        <position position="75"/>
    </location>
    <ligand>
        <name>Zn(2+)</name>
        <dbReference type="ChEBI" id="CHEBI:29105"/>
        <note>ligand shared between dimeric partners</note>
    </ligand>
</feature>
<dbReference type="GO" id="GO:0004462">
    <property type="term" value="F:lactoylglutathione lyase activity"/>
    <property type="evidence" value="ECO:0007669"/>
    <property type="project" value="InterPro"/>
</dbReference>
<evidence type="ECO:0000256" key="7">
    <source>
        <dbReference type="PIRSR" id="PIRSR604361-3"/>
    </source>
</evidence>
<reference evidence="9 10" key="1">
    <citation type="journal article" date="2018" name="G3 (Bethesda)">
        <title>Phylogenetic and Phylogenomic Definition of Rhizopus Species.</title>
        <authorList>
            <person name="Gryganskyi A.P."/>
            <person name="Golan J."/>
            <person name="Dolatabadi S."/>
            <person name="Mondo S."/>
            <person name="Robb S."/>
            <person name="Idnurm A."/>
            <person name="Muszewska A."/>
            <person name="Steczkiewicz K."/>
            <person name="Masonjones S."/>
            <person name="Liao H.L."/>
            <person name="Gajdeczka M.T."/>
            <person name="Anike F."/>
            <person name="Vuek A."/>
            <person name="Anishchenko I.M."/>
            <person name="Voigt K."/>
            <person name="de Hoog G.S."/>
            <person name="Smith M.E."/>
            <person name="Heitman J."/>
            <person name="Vilgalys R."/>
            <person name="Stajich J.E."/>
        </authorList>
    </citation>
    <scope>NUCLEOTIDE SEQUENCE [LARGE SCALE GENOMIC DNA]</scope>
    <source>
        <strain evidence="9 10">CBS 357.93</strain>
    </source>
</reference>
<dbReference type="EMBL" id="PJQL01000030">
    <property type="protein sequence ID" value="RCI00991.1"/>
    <property type="molecule type" value="Genomic_DNA"/>
</dbReference>
<keyword evidence="1 7" id="KW-0862">Zinc</keyword>
<dbReference type="GO" id="GO:0046872">
    <property type="term" value="F:metal ion binding"/>
    <property type="evidence" value="ECO:0007669"/>
    <property type="project" value="UniProtKB-KW"/>
</dbReference>
<dbReference type="Gene3D" id="3.10.180.10">
    <property type="entry name" value="2,3-Dihydroxybiphenyl 1,2-Dioxygenase, domain 1"/>
    <property type="match status" value="1"/>
</dbReference>
<evidence type="ECO:0000313" key="9">
    <source>
        <dbReference type="EMBL" id="RCI00991.1"/>
    </source>
</evidence>
<organism evidence="9 10">
    <name type="scientific">Rhizopus azygosporus</name>
    <name type="common">Rhizopus microsporus var. azygosporus</name>
    <dbReference type="NCBI Taxonomy" id="86630"/>
    <lineage>
        <taxon>Eukaryota</taxon>
        <taxon>Fungi</taxon>
        <taxon>Fungi incertae sedis</taxon>
        <taxon>Mucoromycota</taxon>
        <taxon>Mucoromycotina</taxon>
        <taxon>Mucoromycetes</taxon>
        <taxon>Mucorales</taxon>
        <taxon>Mucorineae</taxon>
        <taxon>Rhizopodaceae</taxon>
        <taxon>Rhizopus</taxon>
    </lineage>
</organism>
<evidence type="ECO:0000256" key="3">
    <source>
        <dbReference type="ARBA" id="ARBA00030892"/>
    </source>
</evidence>
<evidence type="ECO:0000313" key="10">
    <source>
        <dbReference type="Proteomes" id="UP000252139"/>
    </source>
</evidence>
<dbReference type="PROSITE" id="PS51819">
    <property type="entry name" value="VOC"/>
    <property type="match status" value="1"/>
</dbReference>
<proteinExistence type="predicted"/>
<keyword evidence="7" id="KW-0479">Metal-binding</keyword>
<comment type="caution">
    <text evidence="9">The sequence shown here is derived from an EMBL/GenBank/DDBJ whole genome shotgun (WGS) entry which is preliminary data.</text>
</comment>